<dbReference type="AlphaFoldDB" id="A0A6L6LX15"/>
<proteinExistence type="predicted"/>
<reference evidence="2 3" key="1">
    <citation type="journal article" date="2019" name="Nat. Med.">
        <title>A library of human gut bacterial isolates paired with longitudinal multiomics data enables mechanistic microbiome research.</title>
        <authorList>
            <person name="Poyet M."/>
            <person name="Groussin M."/>
            <person name="Gibbons S.M."/>
            <person name="Avila-Pacheco J."/>
            <person name="Jiang X."/>
            <person name="Kearney S.M."/>
            <person name="Perrotta A.R."/>
            <person name="Berdy B."/>
            <person name="Zhao S."/>
            <person name="Lieberman T.D."/>
            <person name="Swanson P.K."/>
            <person name="Smith M."/>
            <person name="Roesemann S."/>
            <person name="Alexander J.E."/>
            <person name="Rich S.A."/>
            <person name="Livny J."/>
            <person name="Vlamakis H."/>
            <person name="Clish C."/>
            <person name="Bullock K."/>
            <person name="Deik A."/>
            <person name="Scott J."/>
            <person name="Pierce K.A."/>
            <person name="Xavier R.J."/>
            <person name="Alm E.J."/>
        </authorList>
    </citation>
    <scope>NUCLEOTIDE SEQUENCE [LARGE SCALE GENOMIC DNA]</scope>
    <source>
        <strain evidence="2 3">BIOML-A4</strain>
    </source>
</reference>
<organism evidence="2 3">
    <name type="scientific">Ruthenibacterium lactatiformans</name>
    <dbReference type="NCBI Taxonomy" id="1550024"/>
    <lineage>
        <taxon>Bacteria</taxon>
        <taxon>Bacillati</taxon>
        <taxon>Bacillota</taxon>
        <taxon>Clostridia</taxon>
        <taxon>Eubacteriales</taxon>
        <taxon>Oscillospiraceae</taxon>
        <taxon>Ruthenibacterium</taxon>
    </lineage>
</organism>
<name>A0A6L6LX15_9FIRM</name>
<evidence type="ECO:0000313" key="2">
    <source>
        <dbReference type="EMBL" id="MTS29382.1"/>
    </source>
</evidence>
<feature type="domain" description="Transposase IS204/IS1001/IS1096/IS1165 DDE" evidence="1">
    <location>
        <begin position="4"/>
        <end position="85"/>
    </location>
</feature>
<evidence type="ECO:0000313" key="3">
    <source>
        <dbReference type="Proteomes" id="UP000472755"/>
    </source>
</evidence>
<dbReference type="Pfam" id="PF01610">
    <property type="entry name" value="DDE_Tnp_ISL3"/>
    <property type="match status" value="1"/>
</dbReference>
<sequence length="105" mass="12206">MASAYKQTDEAAMAEEISDSMDICDVTQNKHLLWFRRILDEHFEGIIAHATFNISAGRIEGMNNKIKTLRCNGYDYPDDDYFFLKLFDVSRKPCIRNPSSHSFYD</sequence>
<accession>A0A6L6LX15</accession>
<gene>
    <name evidence="2" type="ORF">GMD59_19255</name>
</gene>
<dbReference type="EMBL" id="WMZU01000078">
    <property type="protein sequence ID" value="MTS29382.1"/>
    <property type="molecule type" value="Genomic_DNA"/>
</dbReference>
<dbReference type="Proteomes" id="UP000472755">
    <property type="component" value="Unassembled WGS sequence"/>
</dbReference>
<evidence type="ECO:0000259" key="1">
    <source>
        <dbReference type="Pfam" id="PF01610"/>
    </source>
</evidence>
<dbReference type="InterPro" id="IPR002560">
    <property type="entry name" value="Transposase_DDE"/>
</dbReference>
<dbReference type="RefSeq" id="WP_155202767.1">
    <property type="nucleotide sequence ID" value="NZ_JAFHCG010000069.1"/>
</dbReference>
<comment type="caution">
    <text evidence="2">The sequence shown here is derived from an EMBL/GenBank/DDBJ whole genome shotgun (WGS) entry which is preliminary data.</text>
</comment>
<protein>
    <recommendedName>
        <fullName evidence="1">Transposase IS204/IS1001/IS1096/IS1165 DDE domain-containing protein</fullName>
    </recommendedName>
</protein>